<protein>
    <submittedName>
        <fullName evidence="1">TIGR02453 family protein</fullName>
    </submittedName>
</protein>
<evidence type="ECO:0000313" key="2">
    <source>
        <dbReference type="Proteomes" id="UP000619260"/>
    </source>
</evidence>
<dbReference type="InterPro" id="IPR012808">
    <property type="entry name" value="CHP02453"/>
</dbReference>
<organism evidence="1 2">
    <name type="scientific">Virgisporangium aliadipatigenens</name>
    <dbReference type="NCBI Taxonomy" id="741659"/>
    <lineage>
        <taxon>Bacteria</taxon>
        <taxon>Bacillati</taxon>
        <taxon>Actinomycetota</taxon>
        <taxon>Actinomycetes</taxon>
        <taxon>Micromonosporales</taxon>
        <taxon>Micromonosporaceae</taxon>
        <taxon>Virgisporangium</taxon>
    </lineage>
</organism>
<dbReference type="Proteomes" id="UP000619260">
    <property type="component" value="Unassembled WGS sequence"/>
</dbReference>
<keyword evidence="2" id="KW-1185">Reference proteome</keyword>
<dbReference type="InterPro" id="IPR015996">
    <property type="entry name" value="UCP028451"/>
</dbReference>
<sequence length="213" mass="23827">MAFTGWPIEAVEFYEGLEADNSKTYWTAHKPVFDNQVHAPMAALVEELSAEFGAGKIFRPYRDVRFSKDKTPYKTGIYATFERGGYVRFSARGLTVGRGYYMMAPDQIERYRRAVAHDVTGPQLEEAIKAVESAGITVGGAPSLRSSPRGYAKDHPRIGLLRHKGLIAWRDFPVAAWLGTRAAKKRVLDTLRAAQPLQHWLDERVGASESPSR</sequence>
<comment type="caution">
    <text evidence="1">The sequence shown here is derived from an EMBL/GenBank/DDBJ whole genome shotgun (WGS) entry which is preliminary data.</text>
</comment>
<dbReference type="PIRSF" id="PIRSF028451">
    <property type="entry name" value="UCP028451"/>
    <property type="match status" value="1"/>
</dbReference>
<dbReference type="PANTHER" id="PTHR36452:SF1">
    <property type="entry name" value="DUF2461 DOMAIN-CONTAINING PROTEIN"/>
    <property type="match status" value="1"/>
</dbReference>
<dbReference type="NCBIfam" id="TIGR02453">
    <property type="entry name" value="TIGR02453 family protein"/>
    <property type="match status" value="1"/>
</dbReference>
<dbReference type="AlphaFoldDB" id="A0A8J3YQR4"/>
<dbReference type="EMBL" id="BOPF01000022">
    <property type="protein sequence ID" value="GIJ48742.1"/>
    <property type="molecule type" value="Genomic_DNA"/>
</dbReference>
<dbReference type="PANTHER" id="PTHR36452">
    <property type="entry name" value="CHROMOSOME 12, WHOLE GENOME SHOTGUN SEQUENCE"/>
    <property type="match status" value="1"/>
</dbReference>
<name>A0A8J3YQR4_9ACTN</name>
<reference evidence="1" key="1">
    <citation type="submission" date="2021-01" db="EMBL/GenBank/DDBJ databases">
        <title>Whole genome shotgun sequence of Virgisporangium aliadipatigenens NBRC 105644.</title>
        <authorList>
            <person name="Komaki H."/>
            <person name="Tamura T."/>
        </authorList>
    </citation>
    <scope>NUCLEOTIDE SEQUENCE</scope>
    <source>
        <strain evidence="1">NBRC 105644</strain>
    </source>
</reference>
<dbReference type="Pfam" id="PF09365">
    <property type="entry name" value="DUF2461"/>
    <property type="match status" value="1"/>
</dbReference>
<evidence type="ECO:0000313" key="1">
    <source>
        <dbReference type="EMBL" id="GIJ48742.1"/>
    </source>
</evidence>
<gene>
    <name evidence="1" type="ORF">Val02_56280</name>
</gene>
<accession>A0A8J3YQR4</accession>
<dbReference type="RefSeq" id="WP_239153386.1">
    <property type="nucleotide sequence ID" value="NZ_BOPF01000022.1"/>
</dbReference>
<proteinExistence type="predicted"/>